<dbReference type="OrthoDB" id="9808590at2"/>
<keyword evidence="3" id="KW-0328">Glycosyltransferase</keyword>
<dbReference type="FunCoup" id="D6Z5M8">
    <property type="interactions" value="257"/>
</dbReference>
<dbReference type="RefSeq" id="WP_013164282.1">
    <property type="nucleotide sequence ID" value="NC_014216.1"/>
</dbReference>
<proteinExistence type="predicted"/>
<reference evidence="8" key="1">
    <citation type="submission" date="2010-02" db="EMBL/GenBank/DDBJ databases">
        <title>Complete sequence of Desulfurivibrio alkaliphilus AHT2.</title>
        <authorList>
            <consortium name="US DOE Joint Genome Institute"/>
            <person name="Pitluck S."/>
            <person name="Chertkov O."/>
            <person name="Detter J.C."/>
            <person name="Han C."/>
            <person name="Tapia R."/>
            <person name="Larimer F."/>
            <person name="Land M."/>
            <person name="Hauser L."/>
            <person name="Kyrpides N."/>
            <person name="Mikhailova N."/>
            <person name="Sorokin D.Y."/>
            <person name="Muyzer G."/>
            <person name="Woyke T."/>
        </authorList>
    </citation>
    <scope>NUCLEOTIDE SEQUENCE [LARGE SCALE GENOMIC DNA]</scope>
    <source>
        <strain evidence="8">DSM 19089 / UNIQEM U267 / AHT2</strain>
    </source>
</reference>
<gene>
    <name evidence="7" type="ordered locus">DaAHT2_2094</name>
</gene>
<name>D6Z5M8_DESAT</name>
<dbReference type="PANTHER" id="PTHR45825">
    <property type="entry name" value="GRANULE-BOUND STARCH SYNTHASE 1, CHLOROPLASTIC/AMYLOPLASTIC"/>
    <property type="match status" value="1"/>
</dbReference>
<feature type="domain" description="Glycosyl transferase family 1" evidence="5">
    <location>
        <begin position="368"/>
        <end position="509"/>
    </location>
</feature>
<dbReference type="GO" id="GO:0009011">
    <property type="term" value="F:alpha-1,4-glucan glucosyltransferase (ADP-glucose donor) activity"/>
    <property type="evidence" value="ECO:0007669"/>
    <property type="project" value="UniProtKB-EC"/>
</dbReference>
<dbReference type="Proteomes" id="UP000001508">
    <property type="component" value="Chromosome"/>
</dbReference>
<keyword evidence="8" id="KW-1185">Reference proteome</keyword>
<sequence>MITREYDGLAGAGGVKDVVRQLGEALALAGHRVSVVLPLYGFMNPEALGFAPANLHFDVGMNYVGVERRELARVLVRHLAAPPPRSKDQSLRPVASLPQNGRKGSLSLYLLDAQRYQEKQGVYTYTAAEEALNHHHHQGSGHFDYFAMNVLLQKGALALMMRLNARPQVIHCHDGHTALLPAMIRELEGFRHYFAASAAVVTVHNAGTGYHQEVDDLPFAEAITGLPPRVIHDNLLDGAFDPFLAAASYAPLNTVSENYARELQQTDDDALTGWLGHRLLGRGITLHGITNGINPEDFNPEEPANLGLPAAFSPLQGDLAGKAVCRSRLVDDLAADRWPGLRRAGYLDQDPQAAPPPADGPASGLPLPLFTFVGRLTAQKGVDKLLGALETLLPLDRGFQVLILGSGDKGCEQALVRLAEAESNRGRLCFLQGYDPLVANQVFAAGDFFLIPSRYEPCGLTDYMAQLLGNLPIVHHVGGLVKVVDGVTGLCYREHKSAALMGAMQRALTLFRRQPEKVLDMRRAAVQHIGEHYTWNRVMHQYLDFYQQAHKQL</sequence>
<dbReference type="AlphaFoldDB" id="D6Z5M8"/>
<dbReference type="Pfam" id="PF08323">
    <property type="entry name" value="Glyco_transf_5"/>
    <property type="match status" value="1"/>
</dbReference>
<dbReference type="InterPro" id="IPR013534">
    <property type="entry name" value="Starch_synth_cat_dom"/>
</dbReference>
<dbReference type="SUPFAM" id="SSF53756">
    <property type="entry name" value="UDP-Glycosyltransferase/glycogen phosphorylase"/>
    <property type="match status" value="1"/>
</dbReference>
<dbReference type="HOGENOM" id="CLU_009583_18_5_7"/>
<dbReference type="STRING" id="589865.DaAHT2_2094"/>
<accession>D6Z5M8</accession>
<comment type="catalytic activity">
    <reaction evidence="1">
        <text>[(1-&gt;4)-alpha-D-glucosyl](n) + ADP-alpha-D-glucose = [(1-&gt;4)-alpha-D-glucosyl](n+1) + ADP + H(+)</text>
        <dbReference type="Rhea" id="RHEA:18189"/>
        <dbReference type="Rhea" id="RHEA-COMP:9584"/>
        <dbReference type="Rhea" id="RHEA-COMP:9587"/>
        <dbReference type="ChEBI" id="CHEBI:15378"/>
        <dbReference type="ChEBI" id="CHEBI:15444"/>
        <dbReference type="ChEBI" id="CHEBI:57498"/>
        <dbReference type="ChEBI" id="CHEBI:456216"/>
        <dbReference type="EC" id="2.4.1.21"/>
    </reaction>
</comment>
<dbReference type="KEGG" id="dak:DaAHT2_2094"/>
<dbReference type="GO" id="GO:0005829">
    <property type="term" value="C:cytosol"/>
    <property type="evidence" value="ECO:0007669"/>
    <property type="project" value="TreeGrafter"/>
</dbReference>
<dbReference type="eggNOG" id="COG0297">
    <property type="taxonomic scope" value="Bacteria"/>
</dbReference>
<dbReference type="EMBL" id="CP001940">
    <property type="protein sequence ID" value="ADH86765.1"/>
    <property type="molecule type" value="Genomic_DNA"/>
</dbReference>
<dbReference type="PANTHER" id="PTHR45825:SF11">
    <property type="entry name" value="ALPHA AMYLASE DOMAIN-CONTAINING PROTEIN"/>
    <property type="match status" value="1"/>
</dbReference>
<evidence type="ECO:0000259" key="6">
    <source>
        <dbReference type="Pfam" id="PF08323"/>
    </source>
</evidence>
<organism evidence="7 8">
    <name type="scientific">Desulfurivibrio alkaliphilus (strain DSM 19089 / UNIQEM U267 / AHT2)</name>
    <dbReference type="NCBI Taxonomy" id="589865"/>
    <lineage>
        <taxon>Bacteria</taxon>
        <taxon>Pseudomonadati</taxon>
        <taxon>Thermodesulfobacteriota</taxon>
        <taxon>Desulfobulbia</taxon>
        <taxon>Desulfobulbales</taxon>
        <taxon>Desulfobulbaceae</taxon>
        <taxon>Desulfurivibrio</taxon>
    </lineage>
</organism>
<dbReference type="InParanoid" id="D6Z5M8"/>
<dbReference type="GO" id="GO:0005978">
    <property type="term" value="P:glycogen biosynthetic process"/>
    <property type="evidence" value="ECO:0007669"/>
    <property type="project" value="TreeGrafter"/>
</dbReference>
<feature type="domain" description="Starch synthase catalytic" evidence="6">
    <location>
        <begin position="1"/>
        <end position="267"/>
    </location>
</feature>
<evidence type="ECO:0000313" key="8">
    <source>
        <dbReference type="Proteomes" id="UP000001508"/>
    </source>
</evidence>
<dbReference type="Gene3D" id="3.40.50.2000">
    <property type="entry name" value="Glycogen Phosphorylase B"/>
    <property type="match status" value="2"/>
</dbReference>
<dbReference type="Pfam" id="PF00534">
    <property type="entry name" value="Glycos_transf_1"/>
    <property type="match status" value="1"/>
</dbReference>
<protein>
    <recommendedName>
        <fullName evidence="2">starch synthase</fullName>
        <ecNumber evidence="2">2.4.1.21</ecNumber>
    </recommendedName>
</protein>
<evidence type="ECO:0000256" key="4">
    <source>
        <dbReference type="ARBA" id="ARBA00022679"/>
    </source>
</evidence>
<evidence type="ECO:0000256" key="1">
    <source>
        <dbReference type="ARBA" id="ARBA00001478"/>
    </source>
</evidence>
<evidence type="ECO:0000256" key="3">
    <source>
        <dbReference type="ARBA" id="ARBA00022676"/>
    </source>
</evidence>
<evidence type="ECO:0000256" key="2">
    <source>
        <dbReference type="ARBA" id="ARBA00012588"/>
    </source>
</evidence>
<dbReference type="CAZy" id="GT5">
    <property type="family name" value="Glycosyltransferase Family 5"/>
</dbReference>
<dbReference type="EC" id="2.4.1.21" evidence="2"/>
<keyword evidence="4" id="KW-0808">Transferase</keyword>
<dbReference type="InterPro" id="IPR001296">
    <property type="entry name" value="Glyco_trans_1"/>
</dbReference>
<evidence type="ECO:0000313" key="7">
    <source>
        <dbReference type="EMBL" id="ADH86765.1"/>
    </source>
</evidence>
<evidence type="ECO:0000259" key="5">
    <source>
        <dbReference type="Pfam" id="PF00534"/>
    </source>
</evidence>